<evidence type="ECO:0000256" key="1">
    <source>
        <dbReference type="ARBA" id="ARBA00035112"/>
    </source>
</evidence>
<dbReference type="PANTHER" id="PTHR33365:SF13">
    <property type="entry name" value="TAT PATHWAY SIGNAL SEQUENCE"/>
    <property type="match status" value="1"/>
</dbReference>
<reference evidence="2 3" key="1">
    <citation type="journal article" date="2013" name="BMC Genomics">
        <title>Genomics-driven discovery of the pneumocandin biosynthetic gene cluster in the fungus Glarea lozoyensis.</title>
        <authorList>
            <person name="Chen L."/>
            <person name="Yue Q."/>
            <person name="Zhang X."/>
            <person name="Xiang M."/>
            <person name="Wang C."/>
            <person name="Li S."/>
            <person name="Che Y."/>
            <person name="Ortiz-Lopez F.J."/>
            <person name="Bills G.F."/>
            <person name="Liu X."/>
            <person name="An Z."/>
        </authorList>
    </citation>
    <scope>NUCLEOTIDE SEQUENCE [LARGE SCALE GENOMIC DNA]</scope>
    <source>
        <strain evidence="3">ATCC 20868 / MF5171</strain>
    </source>
</reference>
<sequence length="178" mass="20289">MKENVFRGAAGPEVDDAWKSLGTDYLPIILPENEAEEYGLRLGQVKRRQDQGGGFFANVEVLHHLHCLNLLRKASHFSYEYYHSQGEGPFANDDEVIWLHFGHCLDILRQQLMCSAGVGVFGQYWIADPPGPFVDFNTKHKCKNFGAIREWAEKNQVTEEDNSRVEFRPGDIVLPEIP</sequence>
<dbReference type="InterPro" id="IPR021765">
    <property type="entry name" value="UstYa-like"/>
</dbReference>
<dbReference type="GO" id="GO:0043386">
    <property type="term" value="P:mycotoxin biosynthetic process"/>
    <property type="evidence" value="ECO:0007669"/>
    <property type="project" value="InterPro"/>
</dbReference>
<proteinExistence type="inferred from homology"/>
<accession>S3CUF4</accession>
<dbReference type="HOGENOM" id="CLU_042941_6_4_1"/>
<comment type="similarity">
    <text evidence="1">Belongs to the ustYa family.</text>
</comment>
<dbReference type="GeneID" id="19472130"/>
<dbReference type="OrthoDB" id="3687641at2759"/>
<name>S3CUF4_GLAL2</name>
<gene>
    <name evidence="2" type="ORF">GLAREA_13090</name>
</gene>
<dbReference type="OMA" id="PFSNDAN"/>
<dbReference type="RefSeq" id="XP_008082938.1">
    <property type="nucleotide sequence ID" value="XM_008084747.1"/>
</dbReference>
<protein>
    <submittedName>
        <fullName evidence="2">Uncharacterized protein</fullName>
    </submittedName>
</protein>
<dbReference type="eggNOG" id="ENOG502SI30">
    <property type="taxonomic scope" value="Eukaryota"/>
</dbReference>
<dbReference type="EMBL" id="KE145366">
    <property type="protein sequence ID" value="EPE30042.1"/>
    <property type="molecule type" value="Genomic_DNA"/>
</dbReference>
<dbReference type="Pfam" id="PF11807">
    <property type="entry name" value="UstYa"/>
    <property type="match status" value="1"/>
</dbReference>
<keyword evidence="3" id="KW-1185">Reference proteome</keyword>
<dbReference type="PANTHER" id="PTHR33365">
    <property type="entry name" value="YALI0B05434P"/>
    <property type="match status" value="1"/>
</dbReference>
<dbReference type="AlphaFoldDB" id="S3CUF4"/>
<dbReference type="Proteomes" id="UP000016922">
    <property type="component" value="Unassembled WGS sequence"/>
</dbReference>
<evidence type="ECO:0000313" key="2">
    <source>
        <dbReference type="EMBL" id="EPE30042.1"/>
    </source>
</evidence>
<evidence type="ECO:0000313" key="3">
    <source>
        <dbReference type="Proteomes" id="UP000016922"/>
    </source>
</evidence>
<organism evidence="2 3">
    <name type="scientific">Glarea lozoyensis (strain ATCC 20868 / MF5171)</name>
    <dbReference type="NCBI Taxonomy" id="1116229"/>
    <lineage>
        <taxon>Eukaryota</taxon>
        <taxon>Fungi</taxon>
        <taxon>Dikarya</taxon>
        <taxon>Ascomycota</taxon>
        <taxon>Pezizomycotina</taxon>
        <taxon>Leotiomycetes</taxon>
        <taxon>Helotiales</taxon>
        <taxon>Helotiaceae</taxon>
        <taxon>Glarea</taxon>
    </lineage>
</organism>
<dbReference type="KEGG" id="glz:GLAREA_13090"/>
<dbReference type="STRING" id="1116229.S3CUF4"/>